<gene>
    <name evidence="2" type="ORF">DGUA_6G011013</name>
</gene>
<keyword evidence="3" id="KW-1185">Reference proteome</keyword>
<sequence>MLRIRAAYLQQLRLNNRLNESMPDSFLPEAPKDMGTRGPVVETYVAKQTNRDEAVLPMPPHKIPLDLKADLAKAVQEKKITLEEVVQKSKLNLLEELQKQKEALALQKANWEEALKKGKETFDEAKNKQMSNLDNAIQKFKSGGALSKINLDGIRKLKIQDAWKKAVSQFKKSRF</sequence>
<keyword evidence="1" id="KW-0175">Coiled coil</keyword>
<evidence type="ECO:0000313" key="2">
    <source>
        <dbReference type="EMBL" id="SPP78377.1"/>
    </source>
</evidence>
<accession>A0A3B0J892</accession>
<evidence type="ECO:0000256" key="1">
    <source>
        <dbReference type="SAM" id="Coils"/>
    </source>
</evidence>
<name>A0A3B0J892_DROGU</name>
<dbReference type="EMBL" id="OUUW01000003">
    <property type="protein sequence ID" value="SPP78377.1"/>
    <property type="molecule type" value="Genomic_DNA"/>
</dbReference>
<protein>
    <submittedName>
        <fullName evidence="2">Uncharacterized protein</fullName>
    </submittedName>
</protein>
<organism evidence="2 3">
    <name type="scientific">Drosophila guanche</name>
    <name type="common">Fruit fly</name>
    <dbReference type="NCBI Taxonomy" id="7266"/>
    <lineage>
        <taxon>Eukaryota</taxon>
        <taxon>Metazoa</taxon>
        <taxon>Ecdysozoa</taxon>
        <taxon>Arthropoda</taxon>
        <taxon>Hexapoda</taxon>
        <taxon>Insecta</taxon>
        <taxon>Pterygota</taxon>
        <taxon>Neoptera</taxon>
        <taxon>Endopterygota</taxon>
        <taxon>Diptera</taxon>
        <taxon>Brachycera</taxon>
        <taxon>Muscomorpha</taxon>
        <taxon>Ephydroidea</taxon>
        <taxon>Drosophilidae</taxon>
        <taxon>Drosophila</taxon>
        <taxon>Sophophora</taxon>
    </lineage>
</organism>
<proteinExistence type="predicted"/>
<dbReference type="AlphaFoldDB" id="A0A3B0J892"/>
<dbReference type="Proteomes" id="UP000268350">
    <property type="component" value="Unassembled WGS sequence"/>
</dbReference>
<dbReference type="OMA" id="LPAVCVQ"/>
<evidence type="ECO:0000313" key="3">
    <source>
        <dbReference type="Proteomes" id="UP000268350"/>
    </source>
</evidence>
<reference evidence="3" key="1">
    <citation type="submission" date="2018-01" db="EMBL/GenBank/DDBJ databases">
        <authorList>
            <person name="Alioto T."/>
            <person name="Alioto T."/>
        </authorList>
    </citation>
    <scope>NUCLEOTIDE SEQUENCE [LARGE SCALE GENOMIC DNA]</scope>
</reference>
<feature type="coiled-coil region" evidence="1">
    <location>
        <begin position="87"/>
        <end position="128"/>
    </location>
</feature>